<dbReference type="Proteomes" id="UP000070549">
    <property type="component" value="Unassembled WGS sequence"/>
</dbReference>
<protein>
    <submittedName>
        <fullName evidence="2">Uncharacterized protein</fullName>
    </submittedName>
</protein>
<organism evidence="2 3">
    <name type="scientific">candidate division MSBL1 archaeon SCGC-AAA382A03</name>
    <dbReference type="NCBI Taxonomy" id="1698278"/>
    <lineage>
        <taxon>Archaea</taxon>
        <taxon>Methanobacteriati</taxon>
        <taxon>Methanobacteriota</taxon>
        <taxon>candidate division MSBL1</taxon>
    </lineage>
</organism>
<feature type="coiled-coil region" evidence="1">
    <location>
        <begin position="22"/>
        <end position="50"/>
    </location>
</feature>
<evidence type="ECO:0000313" key="2">
    <source>
        <dbReference type="EMBL" id="KXB05756.1"/>
    </source>
</evidence>
<proteinExistence type="predicted"/>
<keyword evidence="1" id="KW-0175">Coiled coil</keyword>
<dbReference type="AlphaFoldDB" id="A0A133VH26"/>
<comment type="caution">
    <text evidence="2">The sequence shown here is derived from an EMBL/GenBank/DDBJ whole genome shotgun (WGS) entry which is preliminary data.</text>
</comment>
<dbReference type="EMBL" id="LHYC01000002">
    <property type="protein sequence ID" value="KXB05756.1"/>
    <property type="molecule type" value="Genomic_DNA"/>
</dbReference>
<name>A0A133VH26_9EURY</name>
<evidence type="ECO:0000256" key="1">
    <source>
        <dbReference type="SAM" id="Coils"/>
    </source>
</evidence>
<sequence>MIPKRKVDTVDMDDGEVQIILLDEQAEKIKKRTENKKNIQTENKEKNNENNVKEYHKTYDDEITRLQRIRNALKIK</sequence>
<evidence type="ECO:0000313" key="3">
    <source>
        <dbReference type="Proteomes" id="UP000070549"/>
    </source>
</evidence>
<reference evidence="2 3" key="1">
    <citation type="journal article" date="2016" name="Sci. Rep.">
        <title>Metabolic traits of an uncultured archaeal lineage -MSBL1- from brine pools of the Red Sea.</title>
        <authorList>
            <person name="Mwirichia R."/>
            <person name="Alam I."/>
            <person name="Rashid M."/>
            <person name="Vinu M."/>
            <person name="Ba-Alawi W."/>
            <person name="Anthony Kamau A."/>
            <person name="Kamanda Ngugi D."/>
            <person name="Goker M."/>
            <person name="Klenk H.P."/>
            <person name="Bajic V."/>
            <person name="Stingl U."/>
        </authorList>
    </citation>
    <scope>NUCLEOTIDE SEQUENCE [LARGE SCALE GENOMIC DNA]</scope>
    <source>
        <strain evidence="2">SCGC-AAA382A03</strain>
    </source>
</reference>
<keyword evidence="3" id="KW-1185">Reference proteome</keyword>
<accession>A0A133VH26</accession>
<gene>
    <name evidence="2" type="ORF">AKJ49_00110</name>
</gene>